<organism evidence="1 2">
    <name type="scientific">Solanum commersonii</name>
    <name type="common">Commerson's wild potato</name>
    <name type="synonym">Commerson's nightshade</name>
    <dbReference type="NCBI Taxonomy" id="4109"/>
    <lineage>
        <taxon>Eukaryota</taxon>
        <taxon>Viridiplantae</taxon>
        <taxon>Streptophyta</taxon>
        <taxon>Embryophyta</taxon>
        <taxon>Tracheophyta</taxon>
        <taxon>Spermatophyta</taxon>
        <taxon>Magnoliopsida</taxon>
        <taxon>eudicotyledons</taxon>
        <taxon>Gunneridae</taxon>
        <taxon>Pentapetalae</taxon>
        <taxon>asterids</taxon>
        <taxon>lamiids</taxon>
        <taxon>Solanales</taxon>
        <taxon>Solanaceae</taxon>
        <taxon>Solanoideae</taxon>
        <taxon>Solaneae</taxon>
        <taxon>Solanum</taxon>
    </lineage>
</organism>
<dbReference type="Proteomes" id="UP000824120">
    <property type="component" value="Chromosome 10"/>
</dbReference>
<name>A0A9J5WYP8_SOLCO</name>
<reference evidence="1 2" key="1">
    <citation type="submission" date="2020-09" db="EMBL/GenBank/DDBJ databases">
        <title>De no assembly of potato wild relative species, Solanum commersonii.</title>
        <authorList>
            <person name="Cho K."/>
        </authorList>
    </citation>
    <scope>NUCLEOTIDE SEQUENCE [LARGE SCALE GENOMIC DNA]</scope>
    <source>
        <strain evidence="1">LZ3.2</strain>
        <tissue evidence="1">Leaf</tissue>
    </source>
</reference>
<keyword evidence="2" id="KW-1185">Reference proteome</keyword>
<sequence length="199" mass="22673">MTQILKKIFLSPAIIVESLDMYHPTARFIIITHLNKYGDPKEVQSQLSISTQRELNSAEQSTTEESSISPIVESVPNKWRSEPNYPRRFIIANPSEDRFAEPVGKSPNLFGELDQAGRRDWLKSFSKPAMGVTFRQRAIKNTLGESPSAFGDVMLLAKNGDIRRTAKWFGELDLAHQWPNIFIFNPTSRIQPCNPRKQN</sequence>
<proteinExistence type="predicted"/>
<protein>
    <submittedName>
        <fullName evidence="1">Uncharacterized protein</fullName>
    </submittedName>
</protein>
<comment type="caution">
    <text evidence="1">The sequence shown here is derived from an EMBL/GenBank/DDBJ whole genome shotgun (WGS) entry which is preliminary data.</text>
</comment>
<accession>A0A9J5WYP8</accession>
<dbReference type="AlphaFoldDB" id="A0A9J5WYP8"/>
<evidence type="ECO:0000313" key="2">
    <source>
        <dbReference type="Proteomes" id="UP000824120"/>
    </source>
</evidence>
<gene>
    <name evidence="1" type="ORF">H5410_051000</name>
</gene>
<evidence type="ECO:0000313" key="1">
    <source>
        <dbReference type="EMBL" id="KAG5580373.1"/>
    </source>
</evidence>
<dbReference type="EMBL" id="JACXVP010000010">
    <property type="protein sequence ID" value="KAG5580373.1"/>
    <property type="molecule type" value="Genomic_DNA"/>
</dbReference>